<reference evidence="3" key="1">
    <citation type="journal article" date="2013" name="Nat. Genet.">
        <title>The draft genomes of soft-shell turtle and green sea turtle yield insights into the development and evolution of the turtle-specific body plan.</title>
        <authorList>
            <person name="Wang Z."/>
            <person name="Pascual-Anaya J."/>
            <person name="Zadissa A."/>
            <person name="Li W."/>
            <person name="Niimura Y."/>
            <person name="Huang Z."/>
            <person name="Li C."/>
            <person name="White S."/>
            <person name="Xiong Z."/>
            <person name="Fang D."/>
            <person name="Wang B."/>
            <person name="Ming Y."/>
            <person name="Chen Y."/>
            <person name="Zheng Y."/>
            <person name="Kuraku S."/>
            <person name="Pignatelli M."/>
            <person name="Herrero J."/>
            <person name="Beal K."/>
            <person name="Nozawa M."/>
            <person name="Li Q."/>
            <person name="Wang J."/>
            <person name="Zhang H."/>
            <person name="Yu L."/>
            <person name="Shigenobu S."/>
            <person name="Wang J."/>
            <person name="Liu J."/>
            <person name="Flicek P."/>
            <person name="Searle S."/>
            <person name="Wang J."/>
            <person name="Kuratani S."/>
            <person name="Yin Y."/>
            <person name="Aken B."/>
            <person name="Zhang G."/>
            <person name="Irie N."/>
        </authorList>
    </citation>
    <scope>NUCLEOTIDE SEQUENCE [LARGE SCALE GENOMIC DNA]</scope>
</reference>
<accession>M7AHZ9</accession>
<protein>
    <submittedName>
        <fullName evidence="2">Uncharacterized protein</fullName>
    </submittedName>
</protein>
<proteinExistence type="predicted"/>
<sequence length="127" mass="13245">MVDICDAVYKYSSAASLNTTTKRSDSAAPGPQSPRPFKSLPEPWGSGSGQQPWSCGGDLKGLGLQLLLGAPDPFKSSCPRAAAPFGSSPISCPAGAVAMPSYRYAILYRTGLLTPLDMRPPKDVISA</sequence>
<name>M7AHZ9_CHEMY</name>
<keyword evidence="3" id="KW-1185">Reference proteome</keyword>
<organism evidence="2 3">
    <name type="scientific">Chelonia mydas</name>
    <name type="common">Green sea-turtle</name>
    <name type="synonym">Chelonia agassizi</name>
    <dbReference type="NCBI Taxonomy" id="8469"/>
    <lineage>
        <taxon>Eukaryota</taxon>
        <taxon>Metazoa</taxon>
        <taxon>Chordata</taxon>
        <taxon>Craniata</taxon>
        <taxon>Vertebrata</taxon>
        <taxon>Euteleostomi</taxon>
        <taxon>Archelosauria</taxon>
        <taxon>Testudinata</taxon>
        <taxon>Testudines</taxon>
        <taxon>Cryptodira</taxon>
        <taxon>Durocryptodira</taxon>
        <taxon>Americhelydia</taxon>
        <taxon>Chelonioidea</taxon>
        <taxon>Cheloniidae</taxon>
        <taxon>Chelonia</taxon>
    </lineage>
</organism>
<evidence type="ECO:0000313" key="2">
    <source>
        <dbReference type="EMBL" id="EMP23944.1"/>
    </source>
</evidence>
<evidence type="ECO:0000313" key="3">
    <source>
        <dbReference type="Proteomes" id="UP000031443"/>
    </source>
</evidence>
<evidence type="ECO:0000256" key="1">
    <source>
        <dbReference type="SAM" id="MobiDB-lite"/>
    </source>
</evidence>
<dbReference type="EMBL" id="KB605321">
    <property type="protein sequence ID" value="EMP23944.1"/>
    <property type="molecule type" value="Genomic_DNA"/>
</dbReference>
<dbReference type="Proteomes" id="UP000031443">
    <property type="component" value="Unassembled WGS sequence"/>
</dbReference>
<gene>
    <name evidence="2" type="ORF">UY3_19011</name>
</gene>
<dbReference type="AlphaFoldDB" id="M7AHZ9"/>
<feature type="region of interest" description="Disordered" evidence="1">
    <location>
        <begin position="18"/>
        <end position="55"/>
    </location>
</feature>